<comment type="subcellular location">
    <subcellularLocation>
        <location evidence="1">Cell outer membrane</location>
    </subcellularLocation>
</comment>
<dbReference type="PANTHER" id="PTHR30026">
    <property type="entry name" value="OUTER MEMBRANE PROTEIN TOLC"/>
    <property type="match status" value="1"/>
</dbReference>
<evidence type="ECO:0000256" key="8">
    <source>
        <dbReference type="SAM" id="SignalP"/>
    </source>
</evidence>
<dbReference type="InterPro" id="IPR010130">
    <property type="entry name" value="T1SS_OMP_TolC"/>
</dbReference>
<evidence type="ECO:0000256" key="5">
    <source>
        <dbReference type="ARBA" id="ARBA00022692"/>
    </source>
</evidence>
<evidence type="ECO:0000313" key="10">
    <source>
        <dbReference type="Proteomes" id="UP000192761"/>
    </source>
</evidence>
<protein>
    <submittedName>
        <fullName evidence="9">Outer membrane protein, adhesin transport system</fullName>
    </submittedName>
</protein>
<organism evidence="9 10">
    <name type="scientific">Andreprevotia lacus DSM 23236</name>
    <dbReference type="NCBI Taxonomy" id="1121001"/>
    <lineage>
        <taxon>Bacteria</taxon>
        <taxon>Pseudomonadati</taxon>
        <taxon>Pseudomonadota</taxon>
        <taxon>Betaproteobacteria</taxon>
        <taxon>Neisseriales</taxon>
        <taxon>Chitinibacteraceae</taxon>
        <taxon>Andreprevotia</taxon>
    </lineage>
</organism>
<keyword evidence="8" id="KW-0732">Signal</keyword>
<evidence type="ECO:0000256" key="4">
    <source>
        <dbReference type="ARBA" id="ARBA00022452"/>
    </source>
</evidence>
<proteinExistence type="inferred from homology"/>
<keyword evidence="10" id="KW-1185">Reference proteome</keyword>
<dbReference type="GO" id="GO:0015562">
    <property type="term" value="F:efflux transmembrane transporter activity"/>
    <property type="evidence" value="ECO:0007669"/>
    <property type="project" value="InterPro"/>
</dbReference>
<dbReference type="SUPFAM" id="SSF56954">
    <property type="entry name" value="Outer membrane efflux proteins (OEP)"/>
    <property type="match status" value="1"/>
</dbReference>
<name>A0A1W1Y0Q5_9NEIS</name>
<dbReference type="Proteomes" id="UP000192761">
    <property type="component" value="Unassembled WGS sequence"/>
</dbReference>
<keyword evidence="7" id="KW-0998">Cell outer membrane</keyword>
<dbReference type="GO" id="GO:0015288">
    <property type="term" value="F:porin activity"/>
    <property type="evidence" value="ECO:0007669"/>
    <property type="project" value="TreeGrafter"/>
</dbReference>
<evidence type="ECO:0000256" key="7">
    <source>
        <dbReference type="ARBA" id="ARBA00023237"/>
    </source>
</evidence>
<dbReference type="InterPro" id="IPR051906">
    <property type="entry name" value="TolC-like"/>
</dbReference>
<reference evidence="9 10" key="1">
    <citation type="submission" date="2017-04" db="EMBL/GenBank/DDBJ databases">
        <authorList>
            <person name="Afonso C.L."/>
            <person name="Miller P.J."/>
            <person name="Scott M.A."/>
            <person name="Spackman E."/>
            <person name="Goraichik I."/>
            <person name="Dimitrov K.M."/>
            <person name="Suarez D.L."/>
            <person name="Swayne D.E."/>
        </authorList>
    </citation>
    <scope>NUCLEOTIDE SEQUENCE [LARGE SCALE GENOMIC DNA]</scope>
    <source>
        <strain evidence="9 10">DSM 23236</strain>
    </source>
</reference>
<evidence type="ECO:0000256" key="1">
    <source>
        <dbReference type="ARBA" id="ARBA00004442"/>
    </source>
</evidence>
<sequence>MYHKQAKLLTTAYMIGLALYGWSGAAAAETLNEAAAKAISKQPELRSRFYDYRAAGEDQKAIQGRYLPRVDVTASYNHEWQTRPLTGDTDFNHPSIGVSLRQTIFDGLYTQSESRRLGYTRETRYFEVQAASDDMAVEAARAYYDVLRYRKLADLARDNYATHREIYTQIEERVKAGVGRRVDLEQAAGRMALAESNWLTEQANLYDVTARYARVIGEEPPKDLIEPGSLDKVLPKGDELLGLAIKSNPTFRAAIANIRAARARIDTQKSNNWPKLEFVASRSFDKDRDGVDGNYRDGLVGVSLNWNLFNGGTDAANTRSAAESYNGALELRDKVCRDVRQTTQSAWNNVVRLREQLAYLDQHQLSTEKARDAYRKQFDIGQRTLLDVLDSENELFDARRALTNGEYDQKVAVVRVLGQSHTLLPALKLQSLVDSEKLDDDLGDKQTADEMVGCSTNLPALGSLDKDAAMVGRPPIATLKELEKAKTDADKAKK</sequence>
<dbReference type="EMBL" id="FWXD01000042">
    <property type="protein sequence ID" value="SMC29736.1"/>
    <property type="molecule type" value="Genomic_DNA"/>
</dbReference>
<keyword evidence="5" id="KW-0812">Transmembrane</keyword>
<evidence type="ECO:0000313" key="9">
    <source>
        <dbReference type="EMBL" id="SMC29736.1"/>
    </source>
</evidence>
<gene>
    <name evidence="9" type="ORF">SAMN02745857_04074</name>
</gene>
<dbReference type="Gene3D" id="1.20.1600.10">
    <property type="entry name" value="Outer membrane efflux proteins (OEP)"/>
    <property type="match status" value="1"/>
</dbReference>
<dbReference type="GO" id="GO:0009279">
    <property type="term" value="C:cell outer membrane"/>
    <property type="evidence" value="ECO:0007669"/>
    <property type="project" value="UniProtKB-SubCell"/>
</dbReference>
<dbReference type="NCBIfam" id="TIGR01844">
    <property type="entry name" value="type_I_sec_TolC"/>
    <property type="match status" value="1"/>
</dbReference>
<keyword evidence="4" id="KW-1134">Transmembrane beta strand</keyword>
<dbReference type="GO" id="GO:1990281">
    <property type="term" value="C:efflux pump complex"/>
    <property type="evidence" value="ECO:0007669"/>
    <property type="project" value="TreeGrafter"/>
</dbReference>
<dbReference type="Pfam" id="PF02321">
    <property type="entry name" value="OEP"/>
    <property type="match status" value="2"/>
</dbReference>
<keyword evidence="6" id="KW-0472">Membrane</keyword>
<evidence type="ECO:0000256" key="2">
    <source>
        <dbReference type="ARBA" id="ARBA00007613"/>
    </source>
</evidence>
<keyword evidence="3" id="KW-0813">Transport</keyword>
<dbReference type="InterPro" id="IPR003423">
    <property type="entry name" value="OMP_efflux"/>
</dbReference>
<feature type="chain" id="PRO_5013117050" evidence="8">
    <location>
        <begin position="29"/>
        <end position="494"/>
    </location>
</feature>
<evidence type="ECO:0000256" key="3">
    <source>
        <dbReference type="ARBA" id="ARBA00022448"/>
    </source>
</evidence>
<dbReference type="STRING" id="1121001.SAMN02745857_04074"/>
<feature type="signal peptide" evidence="8">
    <location>
        <begin position="1"/>
        <end position="28"/>
    </location>
</feature>
<accession>A0A1W1Y0Q5</accession>
<dbReference type="OrthoDB" id="9814637at2"/>
<dbReference type="PANTHER" id="PTHR30026:SF22">
    <property type="entry name" value="OUTER MEMBRANE EFFLUX PROTEIN"/>
    <property type="match status" value="1"/>
</dbReference>
<evidence type="ECO:0000256" key="6">
    <source>
        <dbReference type="ARBA" id="ARBA00023136"/>
    </source>
</evidence>
<dbReference type="AlphaFoldDB" id="A0A1W1Y0Q5"/>
<comment type="similarity">
    <text evidence="2">Belongs to the outer membrane factor (OMF) (TC 1.B.17) family.</text>
</comment>